<feature type="domain" description="Dof-type" evidence="11">
    <location>
        <begin position="37"/>
        <end position="91"/>
    </location>
</feature>
<evidence type="ECO:0000313" key="12">
    <source>
        <dbReference type="EMBL" id="KAL1220927.1"/>
    </source>
</evidence>
<feature type="compositionally biased region" description="Basic and acidic residues" evidence="10">
    <location>
        <begin position="110"/>
        <end position="121"/>
    </location>
</feature>
<dbReference type="PROSITE" id="PS01361">
    <property type="entry name" value="ZF_DOF_1"/>
    <property type="match status" value="1"/>
</dbReference>
<dbReference type="GO" id="GO:0003700">
    <property type="term" value="F:DNA-binding transcription factor activity"/>
    <property type="evidence" value="ECO:0007669"/>
    <property type="project" value="UniProtKB-UniRule"/>
</dbReference>
<evidence type="ECO:0000256" key="7">
    <source>
        <dbReference type="ARBA" id="ARBA00023242"/>
    </source>
</evidence>
<comment type="caution">
    <text evidence="12">The sequence shown here is derived from an EMBL/GenBank/DDBJ whole genome shotgun (WGS) entry which is preliminary data.</text>
</comment>
<feature type="compositionally biased region" description="Low complexity" evidence="10">
    <location>
        <begin position="92"/>
        <end position="109"/>
    </location>
</feature>
<comment type="function">
    <text evidence="9">Transcription factor that binds specifically to a 5'-AA[AG]G-3' consensus core sequence.</text>
</comment>
<evidence type="ECO:0000256" key="1">
    <source>
        <dbReference type="ARBA" id="ARBA00022723"/>
    </source>
</evidence>
<feature type="region of interest" description="Disordered" evidence="10">
    <location>
        <begin position="78"/>
        <end position="140"/>
    </location>
</feature>
<keyword evidence="6 9" id="KW-0804">Transcription</keyword>
<keyword evidence="13" id="KW-1185">Reference proteome</keyword>
<dbReference type="GO" id="GO:0008270">
    <property type="term" value="F:zinc ion binding"/>
    <property type="evidence" value="ECO:0007669"/>
    <property type="project" value="UniProtKB-KW"/>
</dbReference>
<evidence type="ECO:0000256" key="10">
    <source>
        <dbReference type="SAM" id="MobiDB-lite"/>
    </source>
</evidence>
<accession>A0ABD1BUR5</accession>
<evidence type="ECO:0000256" key="3">
    <source>
        <dbReference type="ARBA" id="ARBA00022833"/>
    </source>
</evidence>
<keyword evidence="2 8" id="KW-0863">Zinc-finger</keyword>
<evidence type="ECO:0000256" key="4">
    <source>
        <dbReference type="ARBA" id="ARBA00023015"/>
    </source>
</evidence>
<protein>
    <recommendedName>
        <fullName evidence="9">Dof zinc finger protein</fullName>
    </recommendedName>
</protein>
<reference evidence="12 13" key="1">
    <citation type="submission" date="2024-04" db="EMBL/GenBank/DDBJ databases">
        <title>Genome assembly C_amara_ONT_v2.</title>
        <authorList>
            <person name="Yant L."/>
            <person name="Moore C."/>
            <person name="Slenker M."/>
        </authorList>
    </citation>
    <scope>NUCLEOTIDE SEQUENCE [LARGE SCALE GENOMIC DNA]</scope>
    <source>
        <tissue evidence="12">Leaf</tissue>
    </source>
</reference>
<comment type="subcellular location">
    <subcellularLocation>
        <location evidence="8 9">Nucleus</location>
    </subcellularLocation>
</comment>
<keyword evidence="4 9" id="KW-0805">Transcription regulation</keyword>
<evidence type="ECO:0000259" key="11">
    <source>
        <dbReference type="PROSITE" id="PS50884"/>
    </source>
</evidence>
<dbReference type="PANTHER" id="PTHR31992">
    <property type="entry name" value="DOF ZINC FINGER PROTEIN DOF1.4-RELATED"/>
    <property type="match status" value="1"/>
</dbReference>
<dbReference type="Proteomes" id="UP001558713">
    <property type="component" value="Unassembled WGS sequence"/>
</dbReference>
<dbReference type="Pfam" id="PF02701">
    <property type="entry name" value="Zn_ribbon_Dof"/>
    <property type="match status" value="1"/>
</dbReference>
<keyword evidence="7 8" id="KW-0539">Nucleus</keyword>
<dbReference type="GO" id="GO:0005634">
    <property type="term" value="C:nucleus"/>
    <property type="evidence" value="ECO:0007669"/>
    <property type="project" value="UniProtKB-SubCell"/>
</dbReference>
<evidence type="ECO:0000256" key="8">
    <source>
        <dbReference type="PROSITE-ProRule" id="PRU00071"/>
    </source>
</evidence>
<evidence type="ECO:0000256" key="5">
    <source>
        <dbReference type="ARBA" id="ARBA00023125"/>
    </source>
</evidence>
<evidence type="ECO:0000313" key="13">
    <source>
        <dbReference type="Proteomes" id="UP001558713"/>
    </source>
</evidence>
<dbReference type="InterPro" id="IPR003851">
    <property type="entry name" value="Znf_Dof"/>
</dbReference>
<keyword evidence="3 9" id="KW-0862">Zinc</keyword>
<dbReference type="GO" id="GO:0003677">
    <property type="term" value="F:DNA binding"/>
    <property type="evidence" value="ECO:0007669"/>
    <property type="project" value="UniProtKB-UniRule"/>
</dbReference>
<dbReference type="InterPro" id="IPR045174">
    <property type="entry name" value="Dof"/>
</dbReference>
<evidence type="ECO:0000256" key="2">
    <source>
        <dbReference type="ARBA" id="ARBA00022771"/>
    </source>
</evidence>
<dbReference type="EMBL" id="JBANAX010000141">
    <property type="protein sequence ID" value="KAL1220927.1"/>
    <property type="molecule type" value="Genomic_DNA"/>
</dbReference>
<sequence>MQDLTSSAAAYYQQSSMMMAMTTAKQKQPELPEQEQLNCPRCDSPNTKFCYYNNYNLSQPRHFCKNCRRYWTKGGALRNIPVGGGSRKNNKRSGSSSSSSTITSNPKTKTIAEKSDHHHGSSESGSKLEEEDEKITGQEMDPTRMLYGLPVGDPIGGSFSSLLASNMQHMYETGSRWYPTMDLGLRKSDDTWTDLAMNRVEKN</sequence>
<keyword evidence="1 9" id="KW-0479">Metal-binding</keyword>
<dbReference type="PROSITE" id="PS50884">
    <property type="entry name" value="ZF_DOF_2"/>
    <property type="match status" value="1"/>
</dbReference>
<proteinExistence type="predicted"/>
<evidence type="ECO:0000256" key="9">
    <source>
        <dbReference type="RuleBase" id="RU369094"/>
    </source>
</evidence>
<organism evidence="12 13">
    <name type="scientific">Cardamine amara subsp. amara</name>
    <dbReference type="NCBI Taxonomy" id="228776"/>
    <lineage>
        <taxon>Eukaryota</taxon>
        <taxon>Viridiplantae</taxon>
        <taxon>Streptophyta</taxon>
        <taxon>Embryophyta</taxon>
        <taxon>Tracheophyta</taxon>
        <taxon>Spermatophyta</taxon>
        <taxon>Magnoliopsida</taxon>
        <taxon>eudicotyledons</taxon>
        <taxon>Gunneridae</taxon>
        <taxon>Pentapetalae</taxon>
        <taxon>rosids</taxon>
        <taxon>malvids</taxon>
        <taxon>Brassicales</taxon>
        <taxon>Brassicaceae</taxon>
        <taxon>Cardamineae</taxon>
        <taxon>Cardamine</taxon>
    </lineage>
</organism>
<keyword evidence="5 8" id="KW-0238">DNA-binding</keyword>
<name>A0ABD1BUR5_CARAN</name>
<gene>
    <name evidence="12" type="ORF">V5N11_016268</name>
</gene>
<evidence type="ECO:0000256" key="6">
    <source>
        <dbReference type="ARBA" id="ARBA00023163"/>
    </source>
</evidence>
<dbReference type="AlphaFoldDB" id="A0ABD1BUR5"/>